<feature type="transmembrane region" description="Helical" evidence="2">
    <location>
        <begin position="391"/>
        <end position="412"/>
    </location>
</feature>
<keyword evidence="2" id="KW-0812">Transmembrane</keyword>
<dbReference type="InterPro" id="IPR027948">
    <property type="entry name" value="DUF4436"/>
</dbReference>
<comment type="caution">
    <text evidence="4">The sequence shown here is derived from an EMBL/GenBank/DDBJ whole genome shotgun (WGS) entry which is preliminary data.</text>
</comment>
<dbReference type="PROSITE" id="PS50280">
    <property type="entry name" value="SET"/>
    <property type="match status" value="1"/>
</dbReference>
<protein>
    <recommendedName>
        <fullName evidence="3">SET domain-containing protein</fullName>
    </recommendedName>
</protein>
<evidence type="ECO:0000259" key="3">
    <source>
        <dbReference type="PROSITE" id="PS50280"/>
    </source>
</evidence>
<gene>
    <name evidence="4" type="ORF">V5O48_011929</name>
</gene>
<feature type="transmembrane region" description="Helical" evidence="2">
    <location>
        <begin position="675"/>
        <end position="694"/>
    </location>
</feature>
<dbReference type="CDD" id="cd20071">
    <property type="entry name" value="SET_SMYD"/>
    <property type="match status" value="1"/>
</dbReference>
<evidence type="ECO:0000313" key="4">
    <source>
        <dbReference type="EMBL" id="KAL0570031.1"/>
    </source>
</evidence>
<keyword evidence="2" id="KW-1133">Transmembrane helix</keyword>
<dbReference type="Gene3D" id="1.25.40.10">
    <property type="entry name" value="Tetratricopeptide repeat domain"/>
    <property type="match status" value="1"/>
</dbReference>
<dbReference type="InterPro" id="IPR046341">
    <property type="entry name" value="SET_dom_sf"/>
</dbReference>
<dbReference type="InterPro" id="IPR050869">
    <property type="entry name" value="H3K4_H4K5_MeTrfase"/>
</dbReference>
<accession>A0ABR3F487</accession>
<evidence type="ECO:0000256" key="2">
    <source>
        <dbReference type="SAM" id="Phobius"/>
    </source>
</evidence>
<dbReference type="Pfam" id="PF00856">
    <property type="entry name" value="SET"/>
    <property type="match status" value="1"/>
</dbReference>
<dbReference type="PANTHER" id="PTHR12197">
    <property type="entry name" value="HISTONE-LYSINE N-METHYLTRANSFERASE SMYD"/>
    <property type="match status" value="1"/>
</dbReference>
<dbReference type="InterPro" id="IPR001214">
    <property type="entry name" value="SET_dom"/>
</dbReference>
<feature type="region of interest" description="Disordered" evidence="1">
    <location>
        <begin position="705"/>
        <end position="733"/>
    </location>
</feature>
<dbReference type="Pfam" id="PF14494">
    <property type="entry name" value="DUF4436"/>
    <property type="match status" value="1"/>
</dbReference>
<dbReference type="PANTHER" id="PTHR12197:SF251">
    <property type="entry name" value="EG:BACR7C10.4 PROTEIN"/>
    <property type="match status" value="1"/>
</dbReference>
<organism evidence="4 5">
    <name type="scientific">Marasmius crinis-equi</name>
    <dbReference type="NCBI Taxonomy" id="585013"/>
    <lineage>
        <taxon>Eukaryota</taxon>
        <taxon>Fungi</taxon>
        <taxon>Dikarya</taxon>
        <taxon>Basidiomycota</taxon>
        <taxon>Agaricomycotina</taxon>
        <taxon>Agaricomycetes</taxon>
        <taxon>Agaricomycetidae</taxon>
        <taxon>Agaricales</taxon>
        <taxon>Marasmiineae</taxon>
        <taxon>Marasmiaceae</taxon>
        <taxon>Marasmius</taxon>
    </lineage>
</organism>
<feature type="transmembrane region" description="Helical" evidence="2">
    <location>
        <begin position="607"/>
        <end position="629"/>
    </location>
</feature>
<evidence type="ECO:0000313" key="5">
    <source>
        <dbReference type="Proteomes" id="UP001465976"/>
    </source>
</evidence>
<dbReference type="InterPro" id="IPR011990">
    <property type="entry name" value="TPR-like_helical_dom_sf"/>
</dbReference>
<dbReference type="Gene3D" id="2.170.270.10">
    <property type="entry name" value="SET domain"/>
    <property type="match status" value="1"/>
</dbReference>
<keyword evidence="2" id="KW-0472">Membrane</keyword>
<dbReference type="Proteomes" id="UP001465976">
    <property type="component" value="Unassembled WGS sequence"/>
</dbReference>
<reference evidence="4 5" key="1">
    <citation type="submission" date="2024-02" db="EMBL/GenBank/DDBJ databases">
        <title>A draft genome for the cacao thread blight pathogen Marasmius crinis-equi.</title>
        <authorList>
            <person name="Cohen S.P."/>
            <person name="Baruah I.K."/>
            <person name="Amoako-Attah I."/>
            <person name="Bukari Y."/>
            <person name="Meinhardt L.W."/>
            <person name="Bailey B.A."/>
        </authorList>
    </citation>
    <scope>NUCLEOTIDE SEQUENCE [LARGE SCALE GENOMIC DNA]</scope>
    <source>
        <strain evidence="4 5">GH-76</strain>
    </source>
</reference>
<feature type="domain" description="SET" evidence="3">
    <location>
        <begin position="31"/>
        <end position="136"/>
    </location>
</feature>
<dbReference type="Gene3D" id="1.10.220.160">
    <property type="match status" value="1"/>
</dbReference>
<dbReference type="SUPFAM" id="SSF82199">
    <property type="entry name" value="SET domain"/>
    <property type="match status" value="1"/>
</dbReference>
<sequence>METHEKMDSLLLSTLIARIELLKLSFDDVESPLHTFMSLMSGPTAPSPPPVFTKNTLATEQIATLFARFGNNNFSIHSHFNTYAHGIFPLASRLFNHSCMPNAAAKYIITPGDPPRMEIVALRPISEGEEICLPYIDPALLQTRRTVFQLTYGFTCRCPSCIFLDAIGEIPEPPTDEVELQKLSKSLQEFVKVHKDRLPLVTGDAKSFPNTLRGVLHESYLASLSERFSNAAHDGSYEVAMEAGATLTALYRLVYPPNYPQIGLHLLELAKTLWNAAVSTDSHDEELMRQVRAVLSEAENILVMVLGISTQDKDKENMPSFLPTLSRPQLQDRRSFHRLRSLHLNGNASAQPEAPQKHNTKVLSIAANKANKKSALSIAVPRIDPEAIPPVFWLGLLVLASITFVFALASTFRGSQLAEPYFKHILDDVAGNNPGIVLVGENVDVDVDEPSITFRWSMLACGSDYVLPNSTGIHGSDSCGLPGIPLEIYVDGEDKPVATFDPTEIPFNRIDGKRRNIQSLSQFDSDHVLDVHQAYLFPFDTYKLSSSIRAVSNANQTIPIRKLATIDTTSSFSIITSDVESYSNLNSTQVSSRDIDLQVRRPAGARAITLFLFAISWFLTHICMGNVYMASKAKKIDVVKKAFYCGVIIAVIPQLRNSMPDAPGLDGVLIDSIGYFPQMLVSGLCLVILMVIAVTRELNEAKMQPLLPPPSPTTLKSNFPKPRPPRIPSPQMSDRDSVVVNYNMYRIAKHLKGEFVFPPVNQDPFEDPVKSNAAQYAHRRLKTTVGVL</sequence>
<keyword evidence="5" id="KW-1185">Reference proteome</keyword>
<evidence type="ECO:0000256" key="1">
    <source>
        <dbReference type="SAM" id="MobiDB-lite"/>
    </source>
</evidence>
<dbReference type="EMBL" id="JBAHYK010001005">
    <property type="protein sequence ID" value="KAL0570031.1"/>
    <property type="molecule type" value="Genomic_DNA"/>
</dbReference>
<name>A0ABR3F487_9AGAR</name>
<proteinExistence type="predicted"/>